<organism evidence="1 2">
    <name type="scientific">Methylovulum psychrotolerans</name>
    <dbReference type="NCBI Taxonomy" id="1704499"/>
    <lineage>
        <taxon>Bacteria</taxon>
        <taxon>Pseudomonadati</taxon>
        <taxon>Pseudomonadota</taxon>
        <taxon>Gammaproteobacteria</taxon>
        <taxon>Methylococcales</taxon>
        <taxon>Methylococcaceae</taxon>
        <taxon>Methylovulum</taxon>
    </lineage>
</organism>
<accession>A0A1Z4BVF7</accession>
<gene>
    <name evidence="1" type="ORF">CEK71_03675</name>
</gene>
<proteinExistence type="predicted"/>
<dbReference type="Proteomes" id="UP000197019">
    <property type="component" value="Chromosome"/>
</dbReference>
<keyword evidence="2" id="KW-1185">Reference proteome</keyword>
<sequence length="468" mass="53918">MARTTPEHERLVDDFDAIITFSYAYEWQQLQNNKIDELMDLGDKVRELVFTEARLLFIGIEDKIIAIASILNKLQEAVALGSCPEAIKWGDFWLNMPKSMSAQSLEDKYDDEFRDMVIMVMGGLSYLGKLPNEIQPFVTIKQVEETLVKVVDEMKGDKAGKFRMPLHKELMASLIHQHFLKTLSIEQNTFEQVDAYEKLTKSYCKKAINKFIVMARMKYIDDAVVNLLPVAKNIHVEIDRYYGWSQICHNGIKYEELLVWSGVKGLPLKGHLQDKENKAQNNGGLNAFESNIKYVANLYGHPTVSKGKFKRYLYDSSVDSILIDGNSIQNHLVMIFPYDKPFPDLQDKLNSYASYISNRVETYGKNYGHSSEYEDEVKGVTAFINLKVPYKRLSLSDSSSILPHICALLCLRYERLIENSGRSKKRQSLDVYEIIKSLGIRYSIESVEKVRKYKEKNMINILKKLHNL</sequence>
<dbReference type="EMBL" id="CP022129">
    <property type="protein sequence ID" value="ASF45233.1"/>
    <property type="molecule type" value="Genomic_DNA"/>
</dbReference>
<name>A0A1Z4BVF7_9GAMM</name>
<dbReference type="KEGG" id="mpsy:CEK71_03675"/>
<evidence type="ECO:0000313" key="1">
    <source>
        <dbReference type="EMBL" id="ASF45233.1"/>
    </source>
</evidence>
<evidence type="ECO:0000313" key="2">
    <source>
        <dbReference type="Proteomes" id="UP000197019"/>
    </source>
</evidence>
<dbReference type="RefSeq" id="WP_088618116.1">
    <property type="nucleotide sequence ID" value="NZ_CP022129.1"/>
</dbReference>
<dbReference type="AlphaFoldDB" id="A0A1Z4BVF7"/>
<protein>
    <submittedName>
        <fullName evidence="1">Uncharacterized protein</fullName>
    </submittedName>
</protein>
<reference evidence="1 2" key="1">
    <citation type="submission" date="2017-06" db="EMBL/GenBank/DDBJ databases">
        <title>Genome Sequencing of the methanotroph Methylovulum psychrotolerants str. HV10-M2 isolated from a high-altitude environment.</title>
        <authorList>
            <person name="Mateos-Rivera A."/>
        </authorList>
    </citation>
    <scope>NUCLEOTIDE SEQUENCE [LARGE SCALE GENOMIC DNA]</scope>
    <source>
        <strain evidence="1 2">HV10_M2</strain>
    </source>
</reference>